<gene>
    <name evidence="1" type="ORF">Dfulv_03915</name>
</gene>
<protein>
    <submittedName>
        <fullName evidence="1">DUF2993 domain-containing protein</fullName>
    </submittedName>
</protein>
<dbReference type="RefSeq" id="WP_259861230.1">
    <property type="nucleotide sequence ID" value="NZ_BAAAST010000088.1"/>
</dbReference>
<keyword evidence="2" id="KW-1185">Reference proteome</keyword>
<evidence type="ECO:0000313" key="2">
    <source>
        <dbReference type="Proteomes" id="UP001059617"/>
    </source>
</evidence>
<accession>A0ABY5W5S6</accession>
<reference evidence="1" key="2">
    <citation type="submission" date="2022-09" db="EMBL/GenBank/DDBJ databases">
        <title>Biosynthetic gene clusters of Dactylosporangioum fulvum.</title>
        <authorList>
            <person name="Caradec T."/>
        </authorList>
    </citation>
    <scope>NUCLEOTIDE SEQUENCE</scope>
    <source>
        <strain evidence="1">NRRL B-16292</strain>
    </source>
</reference>
<dbReference type="Proteomes" id="UP001059617">
    <property type="component" value="Chromosome"/>
</dbReference>
<dbReference type="Pfam" id="PF11209">
    <property type="entry name" value="LmeA"/>
    <property type="match status" value="1"/>
</dbReference>
<name>A0ABY5W5S6_9ACTN</name>
<sequence length="245" mass="26564">MLIVLAIILCGGLFVVDRVAASVAEDRITKETRNQLAANSVKYEGDPRVDVTGFPFLTQVVAGEYKKITISLTQPQIDNVKLNDLTIEARSVQADARDLMNGTGDVVAGVVAGTASMSWENVRPLLELAGLPSQIDPSQVDLKVVDNRIEMRIPLSYQGINVTLIARGSMVVETGKVRFKLDEVTSEQGNLPKYVNDFIRANQSRLQVSVRLPGLPYNLVVNNVQTTDTGLLVSASAENVKLSGQ</sequence>
<dbReference type="EMBL" id="CP073720">
    <property type="protein sequence ID" value="UWP83441.1"/>
    <property type="molecule type" value="Genomic_DNA"/>
</dbReference>
<organism evidence="1 2">
    <name type="scientific">Dactylosporangium fulvum</name>
    <dbReference type="NCBI Taxonomy" id="53359"/>
    <lineage>
        <taxon>Bacteria</taxon>
        <taxon>Bacillati</taxon>
        <taxon>Actinomycetota</taxon>
        <taxon>Actinomycetes</taxon>
        <taxon>Micromonosporales</taxon>
        <taxon>Micromonosporaceae</taxon>
        <taxon>Dactylosporangium</taxon>
    </lineage>
</organism>
<proteinExistence type="predicted"/>
<dbReference type="InterPro" id="IPR021373">
    <property type="entry name" value="DUF2993"/>
</dbReference>
<evidence type="ECO:0000313" key="1">
    <source>
        <dbReference type="EMBL" id="UWP83441.1"/>
    </source>
</evidence>
<reference evidence="1" key="1">
    <citation type="submission" date="2021-04" db="EMBL/GenBank/DDBJ databases">
        <authorList>
            <person name="Hartkoorn R.C."/>
            <person name="Beaudoing E."/>
            <person name="Hot D."/>
        </authorList>
    </citation>
    <scope>NUCLEOTIDE SEQUENCE</scope>
    <source>
        <strain evidence="1">NRRL B-16292</strain>
    </source>
</reference>